<evidence type="ECO:0008006" key="4">
    <source>
        <dbReference type="Google" id="ProtNLM"/>
    </source>
</evidence>
<dbReference type="InterPro" id="IPR010870">
    <property type="entry name" value="Porin_O/P"/>
</dbReference>
<dbReference type="Gene3D" id="2.40.160.10">
    <property type="entry name" value="Porin"/>
    <property type="match status" value="1"/>
</dbReference>
<evidence type="ECO:0000256" key="1">
    <source>
        <dbReference type="SAM" id="Coils"/>
    </source>
</evidence>
<dbReference type="EMBL" id="CACVAU010000028">
    <property type="protein sequence ID" value="CAA6808249.1"/>
    <property type="molecule type" value="Genomic_DNA"/>
</dbReference>
<dbReference type="Pfam" id="PF07396">
    <property type="entry name" value="Porin_O_P"/>
    <property type="match status" value="1"/>
</dbReference>
<evidence type="ECO:0000256" key="2">
    <source>
        <dbReference type="SAM" id="SignalP"/>
    </source>
</evidence>
<proteinExistence type="predicted"/>
<sequence>MYKKLLIGSAIAASTLTLQADQLDDLTTKLNTLTQEIAELKKQKNAELEVLTEEIAQIKETETNGSSAMDKLSFGGYGKMDYTNYRDSSTANELDIYRAILYVGYQFTDNIKFVSEIEWEHGGRESTGGYSVIEQAYLDFKLNNMASVKVGHMIVPVGMVNLYHEPTYFPSVSRPEVEKYIIPSTWHENGAVVHGSINSFDYQVGLMNGLNATNGTEVRNMRQNGQNAEAEDFAFVARADYKTNNGINIGGSIFTGGAGQETTTLSSVDTTIAEIHAGYNLNKIHINALYAQSKVDNASAVAVNANANASGKGSGYYINAAYAITAKWTPFVQYEKYNRFDEKFDETGTATTADKDISNTSIGLNYKPTPNVVLKANYVIRDNKGTDDDRIELGTGYVF</sequence>
<feature type="coiled-coil region" evidence="1">
    <location>
        <begin position="16"/>
        <end position="61"/>
    </location>
</feature>
<evidence type="ECO:0000313" key="3">
    <source>
        <dbReference type="EMBL" id="CAA6808249.1"/>
    </source>
</evidence>
<protein>
    <recommendedName>
        <fullName evidence="4">Porin</fullName>
    </recommendedName>
</protein>
<keyword evidence="1" id="KW-0175">Coiled coil</keyword>
<dbReference type="AlphaFoldDB" id="A0A6S6SLP8"/>
<keyword evidence="2" id="KW-0732">Signal</keyword>
<organism evidence="3">
    <name type="scientific">uncultured Sulfurovum sp</name>
    <dbReference type="NCBI Taxonomy" id="269237"/>
    <lineage>
        <taxon>Bacteria</taxon>
        <taxon>Pseudomonadati</taxon>
        <taxon>Campylobacterota</taxon>
        <taxon>Epsilonproteobacteria</taxon>
        <taxon>Campylobacterales</taxon>
        <taxon>Sulfurovaceae</taxon>
        <taxon>Sulfurovum</taxon>
        <taxon>environmental samples</taxon>
    </lineage>
</organism>
<feature type="signal peptide" evidence="2">
    <location>
        <begin position="1"/>
        <end position="20"/>
    </location>
</feature>
<name>A0A6S6SLP8_9BACT</name>
<gene>
    <name evidence="3" type="ORF">HELGO_WM13410</name>
</gene>
<feature type="chain" id="PRO_5028161885" description="Porin" evidence="2">
    <location>
        <begin position="21"/>
        <end position="399"/>
    </location>
</feature>
<dbReference type="SUPFAM" id="SSF56935">
    <property type="entry name" value="Porins"/>
    <property type="match status" value="1"/>
</dbReference>
<accession>A0A6S6SLP8</accession>
<dbReference type="InterPro" id="IPR023614">
    <property type="entry name" value="Porin_dom_sf"/>
</dbReference>
<reference evidence="3" key="1">
    <citation type="submission" date="2020-01" db="EMBL/GenBank/DDBJ databases">
        <authorList>
            <person name="Meier V. D."/>
            <person name="Meier V D."/>
        </authorList>
    </citation>
    <scope>NUCLEOTIDE SEQUENCE</scope>
    <source>
        <strain evidence="3">HLG_WM_MAG_05</strain>
    </source>
</reference>